<reference evidence="1 2" key="1">
    <citation type="journal article" date="2019" name="Sci. Rep.">
        <title>Orb-weaving spider Araneus ventricosus genome elucidates the spidroin gene catalogue.</title>
        <authorList>
            <person name="Kono N."/>
            <person name="Nakamura H."/>
            <person name="Ohtoshi R."/>
            <person name="Moran D.A.P."/>
            <person name="Shinohara A."/>
            <person name="Yoshida Y."/>
            <person name="Fujiwara M."/>
            <person name="Mori M."/>
            <person name="Tomita M."/>
            <person name="Arakawa K."/>
        </authorList>
    </citation>
    <scope>NUCLEOTIDE SEQUENCE [LARGE SCALE GENOMIC DNA]</scope>
</reference>
<comment type="caution">
    <text evidence="1">The sequence shown here is derived from an EMBL/GenBank/DDBJ whole genome shotgun (WGS) entry which is preliminary data.</text>
</comment>
<dbReference type="AlphaFoldDB" id="A0A4Y2IAD0"/>
<protein>
    <submittedName>
        <fullName evidence="1">Uncharacterized protein</fullName>
    </submittedName>
</protein>
<sequence>MENDDDMRRIMEPLLSTLLTDVGVKTVTPDLFVPRGHQTKDFFQNMITVLSARRTLIYKRWEIFCFISCLNALFTHEAQIRLVFACDIEMRFSDNIFDRILSVLPLIKLTSKHL</sequence>
<proteinExistence type="predicted"/>
<dbReference type="EMBL" id="BGPR01002470">
    <property type="protein sequence ID" value="GBM74036.1"/>
    <property type="molecule type" value="Genomic_DNA"/>
</dbReference>
<name>A0A4Y2IAD0_ARAVE</name>
<accession>A0A4Y2IAD0</accession>
<keyword evidence="2" id="KW-1185">Reference proteome</keyword>
<dbReference type="Proteomes" id="UP000499080">
    <property type="component" value="Unassembled WGS sequence"/>
</dbReference>
<gene>
    <name evidence="1" type="ORF">AVEN_57832_1</name>
</gene>
<organism evidence="1 2">
    <name type="scientific">Araneus ventricosus</name>
    <name type="common">Orbweaver spider</name>
    <name type="synonym">Epeira ventricosa</name>
    <dbReference type="NCBI Taxonomy" id="182803"/>
    <lineage>
        <taxon>Eukaryota</taxon>
        <taxon>Metazoa</taxon>
        <taxon>Ecdysozoa</taxon>
        <taxon>Arthropoda</taxon>
        <taxon>Chelicerata</taxon>
        <taxon>Arachnida</taxon>
        <taxon>Araneae</taxon>
        <taxon>Araneomorphae</taxon>
        <taxon>Entelegynae</taxon>
        <taxon>Araneoidea</taxon>
        <taxon>Araneidae</taxon>
        <taxon>Araneus</taxon>
    </lineage>
</organism>
<evidence type="ECO:0000313" key="1">
    <source>
        <dbReference type="EMBL" id="GBM74036.1"/>
    </source>
</evidence>
<evidence type="ECO:0000313" key="2">
    <source>
        <dbReference type="Proteomes" id="UP000499080"/>
    </source>
</evidence>
<dbReference type="OrthoDB" id="6466720at2759"/>